<dbReference type="OrthoDB" id="3265863at2759"/>
<dbReference type="Proteomes" id="UP000736335">
    <property type="component" value="Unassembled WGS sequence"/>
</dbReference>
<protein>
    <submittedName>
        <fullName evidence="2">Uncharacterized protein</fullName>
    </submittedName>
</protein>
<evidence type="ECO:0000313" key="3">
    <source>
        <dbReference type="Proteomes" id="UP000736335"/>
    </source>
</evidence>
<gene>
    <name evidence="2" type="ORF">BJ322DRAFT_492864</name>
</gene>
<evidence type="ECO:0000256" key="1">
    <source>
        <dbReference type="SAM" id="MobiDB-lite"/>
    </source>
</evidence>
<evidence type="ECO:0000313" key="2">
    <source>
        <dbReference type="EMBL" id="KAF9778315.1"/>
    </source>
</evidence>
<sequence length="247" mass="26896">MGRPLFSVNYPQSLPAVHVDPELPDEHPPVCERWSYSKPFDPDSEEFFLDEIYEAPVDTTALENRDQAPLSPIDDASSSESGSSADETDRVDREALIAIAREVIDADDAGVVRRVNQTSEQRLRTEATSDASGNQSSGGPRTIIPISLNTTPGRLQPVVIPLPQTPTFTAPSTPPSASVMATPGTSFPFRASPQDATPRLYTWERDDYDPYWAIRAPINSLPSPTPNRGSVPGHWGVSPRGVRSVAF</sequence>
<reference evidence="2" key="1">
    <citation type="journal article" date="2020" name="Nat. Commun.">
        <title>Large-scale genome sequencing of mycorrhizal fungi provides insights into the early evolution of symbiotic traits.</title>
        <authorList>
            <person name="Miyauchi S."/>
            <person name="Kiss E."/>
            <person name="Kuo A."/>
            <person name="Drula E."/>
            <person name="Kohler A."/>
            <person name="Sanchez-Garcia M."/>
            <person name="Morin E."/>
            <person name="Andreopoulos B."/>
            <person name="Barry K.W."/>
            <person name="Bonito G."/>
            <person name="Buee M."/>
            <person name="Carver A."/>
            <person name="Chen C."/>
            <person name="Cichocki N."/>
            <person name="Clum A."/>
            <person name="Culley D."/>
            <person name="Crous P.W."/>
            <person name="Fauchery L."/>
            <person name="Girlanda M."/>
            <person name="Hayes R.D."/>
            <person name="Keri Z."/>
            <person name="LaButti K."/>
            <person name="Lipzen A."/>
            <person name="Lombard V."/>
            <person name="Magnuson J."/>
            <person name="Maillard F."/>
            <person name="Murat C."/>
            <person name="Nolan M."/>
            <person name="Ohm R.A."/>
            <person name="Pangilinan J."/>
            <person name="Pereira M.F."/>
            <person name="Perotto S."/>
            <person name="Peter M."/>
            <person name="Pfister S."/>
            <person name="Riley R."/>
            <person name="Sitrit Y."/>
            <person name="Stielow J.B."/>
            <person name="Szollosi G."/>
            <person name="Zifcakova L."/>
            <person name="Stursova M."/>
            <person name="Spatafora J.W."/>
            <person name="Tedersoo L."/>
            <person name="Vaario L.M."/>
            <person name="Yamada A."/>
            <person name="Yan M."/>
            <person name="Wang P."/>
            <person name="Xu J."/>
            <person name="Bruns T."/>
            <person name="Baldrian P."/>
            <person name="Vilgalys R."/>
            <person name="Dunand C."/>
            <person name="Henrissat B."/>
            <person name="Grigoriev I.V."/>
            <person name="Hibbett D."/>
            <person name="Nagy L.G."/>
            <person name="Martin F.M."/>
        </authorList>
    </citation>
    <scope>NUCLEOTIDE SEQUENCE</scope>
    <source>
        <strain evidence="2">UH-Tt-Lm1</strain>
    </source>
</reference>
<feature type="region of interest" description="Disordered" evidence="1">
    <location>
        <begin position="58"/>
        <end position="90"/>
    </location>
</feature>
<dbReference type="AlphaFoldDB" id="A0A9P6H2X4"/>
<proteinExistence type="predicted"/>
<dbReference type="EMBL" id="WIUZ02000023">
    <property type="protein sequence ID" value="KAF9778315.1"/>
    <property type="molecule type" value="Genomic_DNA"/>
</dbReference>
<name>A0A9P6H2X4_9AGAM</name>
<feature type="compositionally biased region" description="Polar residues" evidence="1">
    <location>
        <begin position="128"/>
        <end position="139"/>
    </location>
</feature>
<feature type="region of interest" description="Disordered" evidence="1">
    <location>
        <begin position="116"/>
        <end position="141"/>
    </location>
</feature>
<feature type="compositionally biased region" description="Low complexity" evidence="1">
    <location>
        <begin position="74"/>
        <end position="85"/>
    </location>
</feature>
<keyword evidence="3" id="KW-1185">Reference proteome</keyword>
<feature type="region of interest" description="Disordered" evidence="1">
    <location>
        <begin position="223"/>
        <end position="247"/>
    </location>
</feature>
<comment type="caution">
    <text evidence="2">The sequence shown here is derived from an EMBL/GenBank/DDBJ whole genome shotgun (WGS) entry which is preliminary data.</text>
</comment>
<accession>A0A9P6H2X4</accession>
<organism evidence="2 3">
    <name type="scientific">Thelephora terrestris</name>
    <dbReference type="NCBI Taxonomy" id="56493"/>
    <lineage>
        <taxon>Eukaryota</taxon>
        <taxon>Fungi</taxon>
        <taxon>Dikarya</taxon>
        <taxon>Basidiomycota</taxon>
        <taxon>Agaricomycotina</taxon>
        <taxon>Agaricomycetes</taxon>
        <taxon>Thelephorales</taxon>
        <taxon>Thelephoraceae</taxon>
        <taxon>Thelephora</taxon>
    </lineage>
</organism>
<reference evidence="2" key="2">
    <citation type="submission" date="2020-11" db="EMBL/GenBank/DDBJ databases">
        <authorList>
            <consortium name="DOE Joint Genome Institute"/>
            <person name="Kuo A."/>
            <person name="Miyauchi S."/>
            <person name="Kiss E."/>
            <person name="Drula E."/>
            <person name="Kohler A."/>
            <person name="Sanchez-Garcia M."/>
            <person name="Andreopoulos B."/>
            <person name="Barry K.W."/>
            <person name="Bonito G."/>
            <person name="Buee M."/>
            <person name="Carver A."/>
            <person name="Chen C."/>
            <person name="Cichocki N."/>
            <person name="Clum A."/>
            <person name="Culley D."/>
            <person name="Crous P.W."/>
            <person name="Fauchery L."/>
            <person name="Girlanda M."/>
            <person name="Hayes R."/>
            <person name="Keri Z."/>
            <person name="Labutti K."/>
            <person name="Lipzen A."/>
            <person name="Lombard V."/>
            <person name="Magnuson J."/>
            <person name="Maillard F."/>
            <person name="Morin E."/>
            <person name="Murat C."/>
            <person name="Nolan M."/>
            <person name="Ohm R."/>
            <person name="Pangilinan J."/>
            <person name="Pereira M."/>
            <person name="Perotto S."/>
            <person name="Peter M."/>
            <person name="Riley R."/>
            <person name="Sitrit Y."/>
            <person name="Stielow B."/>
            <person name="Szollosi G."/>
            <person name="Zifcakova L."/>
            <person name="Stursova M."/>
            <person name="Spatafora J.W."/>
            <person name="Tedersoo L."/>
            <person name="Vaario L.-M."/>
            <person name="Yamada A."/>
            <person name="Yan M."/>
            <person name="Wang P."/>
            <person name="Xu J."/>
            <person name="Bruns T."/>
            <person name="Baldrian P."/>
            <person name="Vilgalys R."/>
            <person name="Henrissat B."/>
            <person name="Grigoriev I.V."/>
            <person name="Hibbett D."/>
            <person name="Nagy L.G."/>
            <person name="Martin F.M."/>
        </authorList>
    </citation>
    <scope>NUCLEOTIDE SEQUENCE</scope>
    <source>
        <strain evidence="2">UH-Tt-Lm1</strain>
    </source>
</reference>